<organism evidence="2 3">
    <name type="scientific">Trichogramma brassicae</name>
    <dbReference type="NCBI Taxonomy" id="86971"/>
    <lineage>
        <taxon>Eukaryota</taxon>
        <taxon>Metazoa</taxon>
        <taxon>Ecdysozoa</taxon>
        <taxon>Arthropoda</taxon>
        <taxon>Hexapoda</taxon>
        <taxon>Insecta</taxon>
        <taxon>Pterygota</taxon>
        <taxon>Neoptera</taxon>
        <taxon>Endopterygota</taxon>
        <taxon>Hymenoptera</taxon>
        <taxon>Apocrita</taxon>
        <taxon>Proctotrupomorpha</taxon>
        <taxon>Chalcidoidea</taxon>
        <taxon>Trichogrammatidae</taxon>
        <taxon>Trichogramma</taxon>
    </lineage>
</organism>
<evidence type="ECO:0000313" key="3">
    <source>
        <dbReference type="Proteomes" id="UP000479190"/>
    </source>
</evidence>
<protein>
    <submittedName>
        <fullName evidence="2">Uncharacterized protein</fullName>
    </submittedName>
</protein>
<evidence type="ECO:0000256" key="1">
    <source>
        <dbReference type="SAM" id="MobiDB-lite"/>
    </source>
</evidence>
<dbReference type="AlphaFoldDB" id="A0A6H5HZD1"/>
<sequence>MRCILALHVRARQRVQLAQRDIPHCTRVCKQVNRRGSFFFLFHQSTHCAALLSCTAGADAFLHVCPVIRRVRKRGQVSSRAGMRLVLSASLDLILQLRHRFLSLDMYAKRTRLTTRARIRVIQTYIHPYFYCGERRVTVQPRLRALSRIIHIRLREDRRGPCAYTQAQSIHRNDDDGDLEGVKSSNSSGSKGSRGREILETNDGTKNVFMRISHSKRHATFVGGIDQVLESSPPMTTRPILLLHARPICTPTMIYNVHARLIEIIFVAVTPVFGGVLKHSVAVSGHAIWTFFTHQEGKNYSSVSLRASLPLELAIQPQHIYKLYQWQRFRAISERSRLGDDDDNDDDDDCRIAAVAACSSRSTAILCAIECRISRSLPQSETLQAAQCTASLIDSLHLCTCNLTTQVHFHKSKMQKRSSYSVSVCVCVCWCELARDSLLPSAVYAFASKNTN</sequence>
<reference evidence="2 3" key="1">
    <citation type="submission" date="2020-02" db="EMBL/GenBank/DDBJ databases">
        <authorList>
            <person name="Ferguson B K."/>
        </authorList>
    </citation>
    <scope>NUCLEOTIDE SEQUENCE [LARGE SCALE GENOMIC DNA]</scope>
</reference>
<keyword evidence="3" id="KW-1185">Reference proteome</keyword>
<gene>
    <name evidence="2" type="ORF">TBRA_LOCUS1772</name>
</gene>
<name>A0A6H5HZD1_9HYME</name>
<dbReference type="EMBL" id="CADCXV010000336">
    <property type="protein sequence ID" value="CAB0029746.1"/>
    <property type="molecule type" value="Genomic_DNA"/>
</dbReference>
<evidence type="ECO:0000313" key="2">
    <source>
        <dbReference type="EMBL" id="CAB0029746.1"/>
    </source>
</evidence>
<dbReference type="Proteomes" id="UP000479190">
    <property type="component" value="Unassembled WGS sequence"/>
</dbReference>
<proteinExistence type="predicted"/>
<accession>A0A6H5HZD1</accession>
<feature type="region of interest" description="Disordered" evidence="1">
    <location>
        <begin position="166"/>
        <end position="200"/>
    </location>
</feature>